<dbReference type="Proteomes" id="UP000294164">
    <property type="component" value="Unassembled WGS sequence"/>
</dbReference>
<dbReference type="RefSeq" id="WP_130534485.1">
    <property type="nucleotide sequence ID" value="NZ_SHMG01000005.1"/>
</dbReference>
<protein>
    <submittedName>
        <fullName evidence="1">Uncharacterized protein</fullName>
    </submittedName>
</protein>
<sequence>MAAPKVRQYAGDIRMFRKAQDGTLTPVIPEAADPYGNQPVEADAMSFSYEAGDEVSVVSKRLGARYNQKVYSDVLPGAASISLTLLEIPTALLARIMFAEQADTSVQSGNVASVAYTMPASGAPLQLPHRFISALAVKKGTDTLEAGVDYVDSPDLLRRGQVVAKAGGDLDPADEITVSYTHPAVTSTRFLGGAVPTETFYITGDMQDRISLERGELTVYEVKLTVDGDVDWLSSEPISPVLTGEAVVADGAPAAYTFEAYSQAA</sequence>
<name>A0A4V2HG02_9GAMM</name>
<evidence type="ECO:0000313" key="2">
    <source>
        <dbReference type="Proteomes" id="UP000294164"/>
    </source>
</evidence>
<dbReference type="OrthoDB" id="7067574at2"/>
<proteinExistence type="predicted"/>
<comment type="caution">
    <text evidence="1">The sequence shown here is derived from an EMBL/GenBank/DDBJ whole genome shotgun (WGS) entry which is preliminary data.</text>
</comment>
<accession>A0A4V2HG02</accession>
<gene>
    <name evidence="1" type="ORF">EA655_10590</name>
</gene>
<organism evidence="1 2">
    <name type="scientific">Pseudoxanthomonas winnipegensis</name>
    <dbReference type="NCBI Taxonomy" id="2480810"/>
    <lineage>
        <taxon>Bacteria</taxon>
        <taxon>Pseudomonadati</taxon>
        <taxon>Pseudomonadota</taxon>
        <taxon>Gammaproteobacteria</taxon>
        <taxon>Lysobacterales</taxon>
        <taxon>Lysobacteraceae</taxon>
        <taxon>Pseudoxanthomonas</taxon>
    </lineage>
</organism>
<dbReference type="EMBL" id="SHMG01000005">
    <property type="protein sequence ID" value="TAA42470.1"/>
    <property type="molecule type" value="Genomic_DNA"/>
</dbReference>
<evidence type="ECO:0000313" key="1">
    <source>
        <dbReference type="EMBL" id="TAA42470.1"/>
    </source>
</evidence>
<dbReference type="AlphaFoldDB" id="A0A4V2HG02"/>
<reference evidence="1 2" key="1">
    <citation type="submission" date="2019-02" db="EMBL/GenBank/DDBJ databases">
        <title>WGS of Pseudoxanthomonas species novum from clinical isolates.</title>
        <authorList>
            <person name="Bernier A.-M."/>
            <person name="Bernard K."/>
            <person name="Vachon A."/>
        </authorList>
    </citation>
    <scope>NUCLEOTIDE SEQUENCE [LARGE SCALE GENOMIC DNA]</scope>
    <source>
        <strain evidence="1 2">NML130969</strain>
    </source>
</reference>